<accession>A0ABN9XWP5</accession>
<feature type="compositionally biased region" description="Basic and acidic residues" evidence="3">
    <location>
        <begin position="69"/>
        <end position="84"/>
    </location>
</feature>
<feature type="compositionally biased region" description="Gly residues" evidence="3">
    <location>
        <begin position="112"/>
        <end position="121"/>
    </location>
</feature>
<comment type="caution">
    <text evidence="5">The sequence shown here is derived from an EMBL/GenBank/DDBJ whole genome shotgun (WGS) entry which is preliminary data.</text>
</comment>
<keyword evidence="1 2" id="KW-0694">RNA-binding</keyword>
<evidence type="ECO:0000256" key="1">
    <source>
        <dbReference type="ARBA" id="ARBA00022884"/>
    </source>
</evidence>
<reference evidence="5" key="1">
    <citation type="submission" date="2023-10" db="EMBL/GenBank/DDBJ databases">
        <authorList>
            <person name="Chen Y."/>
            <person name="Shah S."/>
            <person name="Dougan E. K."/>
            <person name="Thang M."/>
            <person name="Chan C."/>
        </authorList>
    </citation>
    <scope>NUCLEOTIDE SEQUENCE [LARGE SCALE GENOMIC DNA]</scope>
</reference>
<feature type="domain" description="RRM" evidence="4">
    <location>
        <begin position="147"/>
        <end position="242"/>
    </location>
</feature>
<protein>
    <recommendedName>
        <fullName evidence="4">RRM domain-containing protein</fullName>
    </recommendedName>
</protein>
<proteinExistence type="predicted"/>
<dbReference type="Gene3D" id="3.30.70.330">
    <property type="match status" value="1"/>
</dbReference>
<keyword evidence="6" id="KW-1185">Reference proteome</keyword>
<dbReference type="Proteomes" id="UP001189429">
    <property type="component" value="Unassembled WGS sequence"/>
</dbReference>
<evidence type="ECO:0000256" key="2">
    <source>
        <dbReference type="PROSITE-ProRule" id="PRU00176"/>
    </source>
</evidence>
<dbReference type="PANTHER" id="PTHR48027">
    <property type="entry name" value="HETEROGENEOUS NUCLEAR RIBONUCLEOPROTEIN 87F-RELATED"/>
    <property type="match status" value="1"/>
</dbReference>
<dbReference type="SUPFAM" id="SSF54928">
    <property type="entry name" value="RNA-binding domain, RBD"/>
    <property type="match status" value="1"/>
</dbReference>
<gene>
    <name evidence="5" type="ORF">PCOR1329_LOCUS79364</name>
</gene>
<evidence type="ECO:0000313" key="6">
    <source>
        <dbReference type="Proteomes" id="UP001189429"/>
    </source>
</evidence>
<feature type="region of interest" description="Disordered" evidence="3">
    <location>
        <begin position="50"/>
        <end position="143"/>
    </location>
</feature>
<name>A0ABN9XWP5_9DINO</name>
<organism evidence="5 6">
    <name type="scientific">Prorocentrum cordatum</name>
    <dbReference type="NCBI Taxonomy" id="2364126"/>
    <lineage>
        <taxon>Eukaryota</taxon>
        <taxon>Sar</taxon>
        <taxon>Alveolata</taxon>
        <taxon>Dinophyceae</taxon>
        <taxon>Prorocentrales</taxon>
        <taxon>Prorocentraceae</taxon>
        <taxon>Prorocentrum</taxon>
    </lineage>
</organism>
<feature type="compositionally biased region" description="Low complexity" evidence="3">
    <location>
        <begin position="85"/>
        <end position="97"/>
    </location>
</feature>
<feature type="region of interest" description="Disordered" evidence="3">
    <location>
        <begin position="1"/>
        <end position="33"/>
    </location>
</feature>
<dbReference type="PROSITE" id="PS50102">
    <property type="entry name" value="RRM"/>
    <property type="match status" value="1"/>
</dbReference>
<dbReference type="Pfam" id="PF16367">
    <property type="entry name" value="RRM_7"/>
    <property type="match status" value="1"/>
</dbReference>
<dbReference type="InterPro" id="IPR000504">
    <property type="entry name" value="RRM_dom"/>
</dbReference>
<feature type="region of interest" description="Disordered" evidence="3">
    <location>
        <begin position="250"/>
        <end position="301"/>
    </location>
</feature>
<evidence type="ECO:0000313" key="5">
    <source>
        <dbReference type="EMBL" id="CAK0902902.1"/>
    </source>
</evidence>
<dbReference type="SMART" id="SM00360">
    <property type="entry name" value="RRM"/>
    <property type="match status" value="1"/>
</dbReference>
<dbReference type="EMBL" id="CAUYUJ010021137">
    <property type="protein sequence ID" value="CAK0902902.1"/>
    <property type="molecule type" value="Genomic_DNA"/>
</dbReference>
<dbReference type="InterPro" id="IPR052462">
    <property type="entry name" value="SLIRP/GR-RBP-like"/>
</dbReference>
<dbReference type="InterPro" id="IPR012677">
    <property type="entry name" value="Nucleotide-bd_a/b_plait_sf"/>
</dbReference>
<evidence type="ECO:0000256" key="3">
    <source>
        <dbReference type="SAM" id="MobiDB-lite"/>
    </source>
</evidence>
<dbReference type="InterPro" id="IPR035979">
    <property type="entry name" value="RBD_domain_sf"/>
</dbReference>
<evidence type="ECO:0000259" key="4">
    <source>
        <dbReference type="PROSITE" id="PS50102"/>
    </source>
</evidence>
<feature type="compositionally biased region" description="Polar residues" evidence="3">
    <location>
        <begin position="9"/>
        <end position="27"/>
    </location>
</feature>
<sequence length="436" mass="45979">MTLGESPATPDSSAQQSSCFSPQVTPLQPQPRRAVPAQLNYGLVQLGGTPSSPLCASMWAGSDDGEAPCEQRELWGRAPSDAKRAAATVASSVSTSAGLTPSPDAQEHAPVIGGGGRGPTPGGSPPPPREAAPQGARPTKEVQTQGRKIFVGGVPQDMSEEDLHQVFSDYWVKKAWLQQGRADANGLRRPSASGRSHRGFGFVIFYGTDAVDQILGTADAKFISLKEGRFEGKQIEVKRAVSSNEIVTGGWAADQPQAQSRRPAGQAPPTRWAWRQAQSERLAKPAEAPPSPLPDQQSVPAAFPTRPAQAFCMYRVACGGVQAMMPQMHQASHMPQISTMHQMCLPQIPQMAQMASVAHVAYSQMGPCGKVHDYPIQGMATCGQACTVQQPMALLQQPSLLPQNQHGMPQQCHVLAAPFPAAAAAAAATSLPAAAP</sequence>